<dbReference type="AlphaFoldDB" id="A0A158QNX7"/>
<evidence type="ECO:0000313" key="4">
    <source>
        <dbReference type="Proteomes" id="UP000268014"/>
    </source>
</evidence>
<dbReference type="Pfam" id="PF24293">
    <property type="entry name" value="TPR_Edg1"/>
    <property type="match status" value="1"/>
</dbReference>
<evidence type="ECO:0000313" key="3">
    <source>
        <dbReference type="EMBL" id="VDO42863.1"/>
    </source>
</evidence>
<evidence type="ECO:0000313" key="5">
    <source>
        <dbReference type="WBParaSite" id="HPLM_0001144101-mRNA-1"/>
    </source>
</evidence>
<dbReference type="Proteomes" id="UP000268014">
    <property type="component" value="Unassembled WGS sequence"/>
</dbReference>
<evidence type="ECO:0000256" key="1">
    <source>
        <dbReference type="SAM" id="MobiDB-lite"/>
    </source>
</evidence>
<dbReference type="OMA" id="NCLFLFH"/>
<name>A0A158QNX7_HAEPC</name>
<dbReference type="WBParaSite" id="HPLM_0001144101-mRNA-1">
    <property type="protein sequence ID" value="HPLM_0001144101-mRNA-1"/>
    <property type="gene ID" value="HPLM_0001144101"/>
</dbReference>
<keyword evidence="4" id="KW-1185">Reference proteome</keyword>
<protein>
    <submittedName>
        <fullName evidence="5">Fanconi anemia group D2 protein</fullName>
    </submittedName>
</protein>
<sequence>MDPSEGTAVPSNKCNAAMESVRKLEEFEATLSHGKDLFHSTSDLLAYSFGSECIKDVCLSAISCPEYENRCKNIATRLCDLAIFDLEPLFVKDRTATDTSFFMEQVKLFWEVYQLKNVPNFLPSEKLSSLDEMLNKLVLLLCETGVDPKSRKILPADILRLVDKEQEPTVALKFSVKQLPYFLKDLSMSHSDSVENVLCESASNNGQFVRQMSDVLDMILAGNVDALALQELSKIVIDENDWIFPCDDVVQLTVRIVTVMDTILACSSDVVAAFFAALQNLFCSFPANVKDLVIKHFYEAWIAKFGNWPSLGEHLKNFDMDVTECVNGIGDHVEIQNNFPKFKKIRDKLSFYLFVNPLSTLRRLLIQTLDNKLIVPGVLNILRHCSVLFEQEINSENVTPPSMSVLTSCIILNFEEEAHRWTNTEQQDRLVYLLSSLCRRKRRDATEKPAADRSEGPSSTAVESSIMNANVLVALFVLPHLMKRAHEVLMLKLLHRLMQTVGVKETHFDWSTALGKSSSKETRTPELILLIVELFMEYEQKNPQAADICHSLLKTLGKKLSSENVVFEPETADFILFSMRRYPWWVRYAVCAWFSRTLSEPKQQLPTGLYKCLALDQQEQSEQIAVDFPFSPAECFFRSFFELALFDVDLASDFLKKDISVRPRDENLIEKIAMALVDSCGQMHYRQRISALSPLLSELLRALDPSREVRLIDSLCESTFHGLRLIQHLLVFAVATKLAYFKVSNAASLNSNHEDASECNDAERARVADDLLQAFCELTKSHVEKEVLNLRRSKLPFPPEIKEDLQPPCQVMIKREERVYSQISLLFNVACSITRLVSKPPFALQVLINCLAELLYEIQNMRLGTFLDDLPSDHFKSNTVYVVAHPTDKKQTNTSSQTGDSLRKKMTHVQNVGGTSSRSKACCAENELFGASGLPISAMDPLATVKQISGLNMRRNAEKRLVSRGSATNMPSPEDSRDNSGKNGKKKRDFKRR</sequence>
<reference evidence="5" key="1">
    <citation type="submission" date="2016-04" db="UniProtKB">
        <authorList>
            <consortium name="WormBaseParasite"/>
        </authorList>
    </citation>
    <scope>IDENTIFICATION</scope>
</reference>
<feature type="domain" description="Edg1 TPR repeats region" evidence="2">
    <location>
        <begin position="204"/>
        <end position="601"/>
    </location>
</feature>
<accession>A0A158QNX7</accession>
<dbReference type="OrthoDB" id="5813107at2759"/>
<dbReference type="InterPro" id="IPR056581">
    <property type="entry name" value="TPR_Edg1"/>
</dbReference>
<feature type="compositionally biased region" description="Basic residues" evidence="1">
    <location>
        <begin position="983"/>
        <end position="993"/>
    </location>
</feature>
<organism evidence="5">
    <name type="scientific">Haemonchus placei</name>
    <name type="common">Barber's pole worm</name>
    <dbReference type="NCBI Taxonomy" id="6290"/>
    <lineage>
        <taxon>Eukaryota</taxon>
        <taxon>Metazoa</taxon>
        <taxon>Ecdysozoa</taxon>
        <taxon>Nematoda</taxon>
        <taxon>Chromadorea</taxon>
        <taxon>Rhabditida</taxon>
        <taxon>Rhabditina</taxon>
        <taxon>Rhabditomorpha</taxon>
        <taxon>Strongyloidea</taxon>
        <taxon>Trichostrongylidae</taxon>
        <taxon>Haemonchus</taxon>
    </lineage>
</organism>
<gene>
    <name evidence="3" type="ORF">HPLM_LOCUS11433</name>
</gene>
<feature type="region of interest" description="Disordered" evidence="1">
    <location>
        <begin position="956"/>
        <end position="993"/>
    </location>
</feature>
<evidence type="ECO:0000259" key="2">
    <source>
        <dbReference type="Pfam" id="PF24293"/>
    </source>
</evidence>
<dbReference type="EMBL" id="UZAF01017567">
    <property type="protein sequence ID" value="VDO42863.1"/>
    <property type="molecule type" value="Genomic_DNA"/>
</dbReference>
<proteinExistence type="predicted"/>
<reference evidence="3 4" key="2">
    <citation type="submission" date="2018-11" db="EMBL/GenBank/DDBJ databases">
        <authorList>
            <consortium name="Pathogen Informatics"/>
        </authorList>
    </citation>
    <scope>NUCLEOTIDE SEQUENCE [LARGE SCALE GENOMIC DNA]</scope>
    <source>
        <strain evidence="3 4">MHpl1</strain>
    </source>
</reference>